<dbReference type="Pfam" id="PF11916">
    <property type="entry name" value="Vac14_Fig4_bd"/>
    <property type="match status" value="1"/>
</dbReference>
<dbReference type="Proteomes" id="UP000095009">
    <property type="component" value="Unassembled WGS sequence"/>
</dbReference>
<name>A0A1E3PEX2_9ASCO</name>
<dbReference type="InterPro" id="IPR016024">
    <property type="entry name" value="ARM-type_fold"/>
</dbReference>
<evidence type="ECO:0000256" key="2">
    <source>
        <dbReference type="ARBA" id="ARBA00010225"/>
    </source>
</evidence>
<protein>
    <submittedName>
        <fullName evidence="7">ARM repeat-containing protein</fullName>
    </submittedName>
</protein>
<evidence type="ECO:0000313" key="7">
    <source>
        <dbReference type="EMBL" id="ODQ63966.1"/>
    </source>
</evidence>
<dbReference type="Gene3D" id="1.25.10.10">
    <property type="entry name" value="Leucine-rich Repeat Variant"/>
    <property type="match status" value="2"/>
</dbReference>
<evidence type="ECO:0000259" key="6">
    <source>
        <dbReference type="Pfam" id="PF11916"/>
    </source>
</evidence>
<dbReference type="PANTHER" id="PTHR16023:SF0">
    <property type="entry name" value="PROTEIN VAC14 HOMOLOG"/>
    <property type="match status" value="1"/>
</dbReference>
<dbReference type="GO" id="GO:0070772">
    <property type="term" value="C:PAS complex"/>
    <property type="evidence" value="ECO:0007669"/>
    <property type="project" value="InterPro"/>
</dbReference>
<dbReference type="GO" id="GO:0006661">
    <property type="term" value="P:phosphatidylinositol biosynthetic process"/>
    <property type="evidence" value="ECO:0007669"/>
    <property type="project" value="InterPro"/>
</dbReference>
<keyword evidence="3" id="KW-0677">Repeat</keyword>
<gene>
    <name evidence="7" type="ORF">NADFUDRAFT_84024</name>
</gene>
<dbReference type="STRING" id="857566.A0A1E3PEX2"/>
<dbReference type="GO" id="GO:0010008">
    <property type="term" value="C:endosome membrane"/>
    <property type="evidence" value="ECO:0007669"/>
    <property type="project" value="TreeGrafter"/>
</dbReference>
<proteinExistence type="inferred from homology"/>
<evidence type="ECO:0000256" key="5">
    <source>
        <dbReference type="SAM" id="MobiDB-lite"/>
    </source>
</evidence>
<dbReference type="InterPro" id="IPR011989">
    <property type="entry name" value="ARM-like"/>
</dbReference>
<feature type="region of interest" description="Disordered" evidence="5">
    <location>
        <begin position="909"/>
        <end position="965"/>
    </location>
</feature>
<organism evidence="7 8">
    <name type="scientific">Nadsonia fulvescens var. elongata DSM 6958</name>
    <dbReference type="NCBI Taxonomy" id="857566"/>
    <lineage>
        <taxon>Eukaryota</taxon>
        <taxon>Fungi</taxon>
        <taxon>Dikarya</taxon>
        <taxon>Ascomycota</taxon>
        <taxon>Saccharomycotina</taxon>
        <taxon>Dipodascomycetes</taxon>
        <taxon>Dipodascales</taxon>
        <taxon>Dipodascales incertae sedis</taxon>
        <taxon>Nadsonia</taxon>
    </lineage>
</organism>
<feature type="compositionally biased region" description="Basic and acidic residues" evidence="5">
    <location>
        <begin position="299"/>
        <end position="323"/>
    </location>
</feature>
<accession>A0A1E3PEX2</accession>
<dbReference type="EMBL" id="KV454413">
    <property type="protein sequence ID" value="ODQ63966.1"/>
    <property type="molecule type" value="Genomic_DNA"/>
</dbReference>
<feature type="region of interest" description="Disordered" evidence="5">
    <location>
        <begin position="992"/>
        <end position="1033"/>
    </location>
</feature>
<evidence type="ECO:0000256" key="1">
    <source>
        <dbReference type="ARBA" id="ARBA00004308"/>
    </source>
</evidence>
<evidence type="ECO:0000313" key="8">
    <source>
        <dbReference type="Proteomes" id="UP000095009"/>
    </source>
</evidence>
<comment type="subcellular location">
    <subcellularLocation>
        <location evidence="1">Endomembrane system</location>
    </subcellularLocation>
</comment>
<evidence type="ECO:0000256" key="3">
    <source>
        <dbReference type="ARBA" id="ARBA00022737"/>
    </source>
</evidence>
<dbReference type="OrthoDB" id="5574975at2759"/>
<dbReference type="InterPro" id="IPR026825">
    <property type="entry name" value="Vac14"/>
</dbReference>
<dbReference type="GO" id="GO:0000329">
    <property type="term" value="C:fungal-type vacuole membrane"/>
    <property type="evidence" value="ECO:0007669"/>
    <property type="project" value="TreeGrafter"/>
</dbReference>
<feature type="compositionally biased region" description="Gly residues" evidence="5">
    <location>
        <begin position="1022"/>
        <end position="1033"/>
    </location>
</feature>
<feature type="compositionally biased region" description="Low complexity" evidence="5">
    <location>
        <begin position="345"/>
        <end position="360"/>
    </location>
</feature>
<dbReference type="PANTHER" id="PTHR16023">
    <property type="entry name" value="TAX1 BINDING PROTEIN-RELATED"/>
    <property type="match status" value="1"/>
</dbReference>
<feature type="compositionally biased region" description="Polar residues" evidence="5">
    <location>
        <begin position="951"/>
        <end position="965"/>
    </location>
</feature>
<feature type="compositionally biased region" description="Polar residues" evidence="5">
    <location>
        <begin position="324"/>
        <end position="339"/>
    </location>
</feature>
<feature type="region of interest" description="Disordered" evidence="5">
    <location>
        <begin position="299"/>
        <end position="414"/>
    </location>
</feature>
<keyword evidence="8" id="KW-1185">Reference proteome</keyword>
<feature type="compositionally biased region" description="Polar residues" evidence="5">
    <location>
        <begin position="362"/>
        <end position="374"/>
    </location>
</feature>
<reference evidence="7 8" key="1">
    <citation type="journal article" date="2016" name="Proc. Natl. Acad. Sci. U.S.A.">
        <title>Comparative genomics of biotechnologically important yeasts.</title>
        <authorList>
            <person name="Riley R."/>
            <person name="Haridas S."/>
            <person name="Wolfe K.H."/>
            <person name="Lopes M.R."/>
            <person name="Hittinger C.T."/>
            <person name="Goeker M."/>
            <person name="Salamov A.A."/>
            <person name="Wisecaver J.H."/>
            <person name="Long T.M."/>
            <person name="Calvey C.H."/>
            <person name="Aerts A.L."/>
            <person name="Barry K.W."/>
            <person name="Choi C."/>
            <person name="Clum A."/>
            <person name="Coughlan A.Y."/>
            <person name="Deshpande S."/>
            <person name="Douglass A.P."/>
            <person name="Hanson S.J."/>
            <person name="Klenk H.-P."/>
            <person name="LaButti K.M."/>
            <person name="Lapidus A."/>
            <person name="Lindquist E.A."/>
            <person name="Lipzen A.M."/>
            <person name="Meier-Kolthoff J.P."/>
            <person name="Ohm R.A."/>
            <person name="Otillar R.P."/>
            <person name="Pangilinan J.L."/>
            <person name="Peng Y."/>
            <person name="Rokas A."/>
            <person name="Rosa C.A."/>
            <person name="Scheuner C."/>
            <person name="Sibirny A.A."/>
            <person name="Slot J.C."/>
            <person name="Stielow J.B."/>
            <person name="Sun H."/>
            <person name="Kurtzman C.P."/>
            <person name="Blackwell M."/>
            <person name="Grigoriev I.V."/>
            <person name="Jeffries T.W."/>
        </authorList>
    </citation>
    <scope>NUCLEOTIDE SEQUENCE [LARGE SCALE GENOMIC DNA]</scope>
    <source>
        <strain evidence="7 8">DSM 6958</strain>
    </source>
</reference>
<dbReference type="AlphaFoldDB" id="A0A1E3PEX2"/>
<feature type="domain" description="Vacuolar protein 14 C-terminal Fig4-binding" evidence="6">
    <location>
        <begin position="651"/>
        <end position="828"/>
    </location>
</feature>
<comment type="similarity">
    <text evidence="2">Belongs to the VAC14 family.</text>
</comment>
<dbReference type="InterPro" id="IPR021841">
    <property type="entry name" value="VAC14_Fig4p-bd"/>
</dbReference>
<keyword evidence="4" id="KW-0472">Membrane</keyword>
<dbReference type="Pfam" id="PF12755">
    <property type="entry name" value="Vac14_Fab1_bd"/>
    <property type="match status" value="1"/>
</dbReference>
<dbReference type="SUPFAM" id="SSF48371">
    <property type="entry name" value="ARM repeat"/>
    <property type="match status" value="1"/>
</dbReference>
<evidence type="ECO:0000256" key="4">
    <source>
        <dbReference type="ARBA" id="ARBA00023136"/>
    </source>
</evidence>
<feature type="compositionally biased region" description="Low complexity" evidence="5">
    <location>
        <begin position="934"/>
        <end position="944"/>
    </location>
</feature>
<sequence length="1033" mass="114395">MDKDIQKGLNDKLYDKRKSAALELEHQIHQCVKENNRDKLKTIIDQLCRDFAYAVHHPNARNGGLIGLAAAAIALGQNEVALYLDDIIHPVLACFADQDARVRYYACESMYNIAKVAKGEILLYFNEIFDALCKLSADSEISVKNGADLLDRLIKDIVSEKAATYVSIIPNKNPSTYVLPPASSTDITQATLANELPQDDPTAFSLRKFIPLLMERIYVLNPFTRMFLVSWISLLDSIPDLEMVSYLPFFLGGLIGFLSDARKDVRVATHAALESFLQEIKRVAEIKRLVAQARLERDTAQKTELERDSSQKSHETIDSHENDISVSEVSKTGSVSSLKELSVGQISSQPQSKKVSPKEQTPAPSSEDNQSAAYGNSIIGDSNDIGATVSGNSHTISIGGPGDSIRMDDTGDSDLQSHEIIPMLEEDKSNDIDDEGIYIPGQDVHIDYFKIIEILISHLDSSEEVQLTVIEWIKTLLTIAPQYLLPFVPRFLSVLLPIMAFEGKALREAAEDINNSLLSLIISLPDHDSATPNVSVNNPSLHIHSKFASRSQLLDYSATVNSLTLHFLNEQEQTRVAALDWLIMLHRKTPKKMLAINDGTFPALLKTLSDPSEQVVTRDLQLLAQISHNSDDGYFALFMHNLLNLFSTDRRLLETRGNLIIRQLCVSLNPERIYRTLAEILERDDDTEFASIMVENLNSNLISAQELIDLRKRLKALDTKEGASFFVSLFKCWCHDAPAAFSLCLLAQAYEHAFAVLQIFIEFEITVNLLIQIDKLVQLLESPVFTHLRLQLLEPEKYPYLYKCLYGILMLLPQSSAFTTLRNRLNSVSSIGYIHIPSVRGGPSTTSSVSATASKLGSVNQIGKKSSDIKWADLLDAFRNVQQKHENVHRRLTNRKIPGLSLSAISTMNADSNPQLDDENINTRLQGTSGGSGNSNNNIKSSGSQEGHVGSYNTGNSKRLSGQNFNLSKLSDQKVDGINYKKLVNDDKVVHGSLKKSGKSDSTGNKSDDDSHLFGSKTFGLKGFGGTEDGNGL</sequence>